<feature type="region of interest" description="Disordered" evidence="1">
    <location>
        <begin position="80"/>
        <end position="129"/>
    </location>
</feature>
<evidence type="ECO:0000313" key="2">
    <source>
        <dbReference type="EMBL" id="MPC96585.1"/>
    </source>
</evidence>
<feature type="compositionally biased region" description="Basic residues" evidence="1">
    <location>
        <begin position="107"/>
        <end position="116"/>
    </location>
</feature>
<sequence length="129" mass="13509">MDVREVCSCVISAAVDKNLGQNPVRGGGGGGGGEGLKLNVKAPTRHSVPRQPCHFGPCMGRRKADVAAVLGYVIVSTSHMVSLEQTREERGGLGGREGGREEGGRLAGKRNSRHGSRKEENKTGEDGGM</sequence>
<organism evidence="2 3">
    <name type="scientific">Portunus trituberculatus</name>
    <name type="common">Swimming crab</name>
    <name type="synonym">Neptunus trituberculatus</name>
    <dbReference type="NCBI Taxonomy" id="210409"/>
    <lineage>
        <taxon>Eukaryota</taxon>
        <taxon>Metazoa</taxon>
        <taxon>Ecdysozoa</taxon>
        <taxon>Arthropoda</taxon>
        <taxon>Crustacea</taxon>
        <taxon>Multicrustacea</taxon>
        <taxon>Malacostraca</taxon>
        <taxon>Eumalacostraca</taxon>
        <taxon>Eucarida</taxon>
        <taxon>Decapoda</taxon>
        <taxon>Pleocyemata</taxon>
        <taxon>Brachyura</taxon>
        <taxon>Eubrachyura</taxon>
        <taxon>Portunoidea</taxon>
        <taxon>Portunidae</taxon>
        <taxon>Portuninae</taxon>
        <taxon>Portunus</taxon>
    </lineage>
</organism>
<evidence type="ECO:0000256" key="1">
    <source>
        <dbReference type="SAM" id="MobiDB-lite"/>
    </source>
</evidence>
<gene>
    <name evidence="2" type="ORF">E2C01_091851</name>
</gene>
<proteinExistence type="predicted"/>
<dbReference type="AlphaFoldDB" id="A0A5B7JPS9"/>
<reference evidence="2 3" key="1">
    <citation type="submission" date="2019-05" db="EMBL/GenBank/DDBJ databases">
        <title>Another draft genome of Portunus trituberculatus and its Hox gene families provides insights of decapod evolution.</title>
        <authorList>
            <person name="Jeong J.-H."/>
            <person name="Song I."/>
            <person name="Kim S."/>
            <person name="Choi T."/>
            <person name="Kim D."/>
            <person name="Ryu S."/>
            <person name="Kim W."/>
        </authorList>
    </citation>
    <scope>NUCLEOTIDE SEQUENCE [LARGE SCALE GENOMIC DNA]</scope>
    <source>
        <tissue evidence="2">Muscle</tissue>
    </source>
</reference>
<feature type="compositionally biased region" description="Gly residues" evidence="1">
    <location>
        <begin position="25"/>
        <end position="35"/>
    </location>
</feature>
<name>A0A5B7JPS9_PORTR</name>
<evidence type="ECO:0000313" key="3">
    <source>
        <dbReference type="Proteomes" id="UP000324222"/>
    </source>
</evidence>
<feature type="compositionally biased region" description="Basic and acidic residues" evidence="1">
    <location>
        <begin position="85"/>
        <end position="104"/>
    </location>
</feature>
<keyword evidence="3" id="KW-1185">Reference proteome</keyword>
<comment type="caution">
    <text evidence="2">The sequence shown here is derived from an EMBL/GenBank/DDBJ whole genome shotgun (WGS) entry which is preliminary data.</text>
</comment>
<dbReference type="Proteomes" id="UP000324222">
    <property type="component" value="Unassembled WGS sequence"/>
</dbReference>
<feature type="compositionally biased region" description="Basic and acidic residues" evidence="1">
    <location>
        <begin position="117"/>
        <end position="129"/>
    </location>
</feature>
<dbReference type="EMBL" id="VSRR010106592">
    <property type="protein sequence ID" value="MPC96585.1"/>
    <property type="molecule type" value="Genomic_DNA"/>
</dbReference>
<protein>
    <submittedName>
        <fullName evidence="2">Uncharacterized protein</fullName>
    </submittedName>
</protein>
<accession>A0A5B7JPS9</accession>
<feature type="region of interest" description="Disordered" evidence="1">
    <location>
        <begin position="20"/>
        <end position="51"/>
    </location>
</feature>